<organism evidence="2 3">
    <name type="scientific">Nonomuraea soli</name>
    <dbReference type="NCBI Taxonomy" id="1032476"/>
    <lineage>
        <taxon>Bacteria</taxon>
        <taxon>Bacillati</taxon>
        <taxon>Actinomycetota</taxon>
        <taxon>Actinomycetes</taxon>
        <taxon>Streptosporangiales</taxon>
        <taxon>Streptosporangiaceae</taxon>
        <taxon>Nonomuraea</taxon>
    </lineage>
</organism>
<dbReference type="GO" id="GO:0008641">
    <property type="term" value="F:ubiquitin-like modifier activating enzyme activity"/>
    <property type="evidence" value="ECO:0007669"/>
    <property type="project" value="InterPro"/>
</dbReference>
<dbReference type="InterPro" id="IPR035985">
    <property type="entry name" value="Ubiquitin-activating_enz"/>
</dbReference>
<protein>
    <recommendedName>
        <fullName evidence="4">THIF-type NAD/FAD binding fold domain-containing protein</fullName>
    </recommendedName>
</protein>
<dbReference type="Proteomes" id="UP000530928">
    <property type="component" value="Unassembled WGS sequence"/>
</dbReference>
<dbReference type="EMBL" id="JACDUR010000007">
    <property type="protein sequence ID" value="MBA2895888.1"/>
    <property type="molecule type" value="Genomic_DNA"/>
</dbReference>
<feature type="region of interest" description="Disordered" evidence="1">
    <location>
        <begin position="164"/>
        <end position="186"/>
    </location>
</feature>
<proteinExistence type="predicted"/>
<evidence type="ECO:0000256" key="1">
    <source>
        <dbReference type="SAM" id="MobiDB-lite"/>
    </source>
</evidence>
<name>A0A7W0CR99_9ACTN</name>
<evidence type="ECO:0000313" key="2">
    <source>
        <dbReference type="EMBL" id="MBA2895888.1"/>
    </source>
</evidence>
<evidence type="ECO:0000313" key="3">
    <source>
        <dbReference type="Proteomes" id="UP000530928"/>
    </source>
</evidence>
<feature type="region of interest" description="Disordered" evidence="1">
    <location>
        <begin position="203"/>
        <end position="306"/>
    </location>
</feature>
<comment type="caution">
    <text evidence="2">The sequence shown here is derived from an EMBL/GenBank/DDBJ whole genome shotgun (WGS) entry which is preliminary data.</text>
</comment>
<evidence type="ECO:0008006" key="4">
    <source>
        <dbReference type="Google" id="ProtNLM"/>
    </source>
</evidence>
<gene>
    <name evidence="2" type="ORF">HNR30_007274</name>
</gene>
<reference evidence="2 3" key="1">
    <citation type="submission" date="2020-07" db="EMBL/GenBank/DDBJ databases">
        <title>Genomic Encyclopedia of Type Strains, Phase IV (KMG-IV): sequencing the most valuable type-strain genomes for metagenomic binning, comparative biology and taxonomic classification.</title>
        <authorList>
            <person name="Goeker M."/>
        </authorList>
    </citation>
    <scope>NUCLEOTIDE SEQUENCE [LARGE SCALE GENOMIC DNA]</scope>
    <source>
        <strain evidence="2 3">DSM 45533</strain>
    </source>
</reference>
<dbReference type="RefSeq" id="WP_181614564.1">
    <property type="nucleotide sequence ID" value="NZ_BAABAM010000011.1"/>
</dbReference>
<keyword evidence="3" id="KW-1185">Reference proteome</keyword>
<sequence length="479" mass="49018">MRPRIKPGLRVIERDQHIVQVGLHPGRRVLIGDGDGATVTVGRFTERVRRWLLGLDGTRDLEGVLRAAAGARLDPGEAQELVGRLFECGVLDDVPGVVGADLSLAERDRLRPELEAAALGADDGGHAAFERRRGAHVRVHGAGRVGAQVVALLAAAGVGRISVADPGPARPEDITPGGLGWPEVGGRRDAGAVAVAQRVASGGGVTQPTASGGGAAAQRPVNGGGVSMAQRPASGGEVPAAQRGGGGSAKAVAQPAPKGGAASGSTTSPPGPRPSTDEAASLPRSRARSRELAKPAPIHEPGTPVPLRAPSVTAWVAGGQVSDGSQLPDLVVLAPVTPLDGLLVRDLLAWRVPHLLAEAYEEHGSVGPLVVPGVTPCLHCLDLARRDADPGWPIVSARVGGSSPGEFSCSTALATQVAAAVAGHALAFLEGRETPVTNATVGISPDWRMNWRSVTFHEQCRCFRNNPGSLTMVESALCG</sequence>
<feature type="compositionally biased region" description="Low complexity" evidence="1">
    <location>
        <begin position="253"/>
        <end position="268"/>
    </location>
</feature>
<accession>A0A7W0CR99</accession>
<feature type="compositionally biased region" description="Gly residues" evidence="1">
    <location>
        <begin position="203"/>
        <end position="215"/>
    </location>
</feature>
<dbReference type="AlphaFoldDB" id="A0A7W0CR99"/>
<dbReference type="Gene3D" id="3.40.50.720">
    <property type="entry name" value="NAD(P)-binding Rossmann-like Domain"/>
    <property type="match status" value="2"/>
</dbReference>
<dbReference type="SUPFAM" id="SSF69572">
    <property type="entry name" value="Activating enzymes of the ubiquitin-like proteins"/>
    <property type="match status" value="1"/>
</dbReference>